<comment type="caution">
    <text evidence="2">The sequence shown here is derived from an EMBL/GenBank/DDBJ whole genome shotgun (WGS) entry which is preliminary data.</text>
</comment>
<evidence type="ECO:0000313" key="3">
    <source>
        <dbReference type="Proteomes" id="UP000541558"/>
    </source>
</evidence>
<keyword evidence="3" id="KW-1185">Reference proteome</keyword>
<accession>A0A8H5C442</accession>
<reference evidence="2 3" key="1">
    <citation type="journal article" date="2020" name="ISME J.">
        <title>Uncovering the hidden diversity of litter-decomposition mechanisms in mushroom-forming fungi.</title>
        <authorList>
            <person name="Floudas D."/>
            <person name="Bentzer J."/>
            <person name="Ahren D."/>
            <person name="Johansson T."/>
            <person name="Persson P."/>
            <person name="Tunlid A."/>
        </authorList>
    </citation>
    <scope>NUCLEOTIDE SEQUENCE [LARGE SCALE GENOMIC DNA]</scope>
    <source>
        <strain evidence="2 3">CBS 175.51</strain>
    </source>
</reference>
<evidence type="ECO:0000313" key="2">
    <source>
        <dbReference type="EMBL" id="KAF5334905.1"/>
    </source>
</evidence>
<protein>
    <submittedName>
        <fullName evidence="2">Uncharacterized protein</fullName>
    </submittedName>
</protein>
<proteinExistence type="predicted"/>
<feature type="region of interest" description="Disordered" evidence="1">
    <location>
        <begin position="72"/>
        <end position="103"/>
    </location>
</feature>
<sequence length="118" mass="12526">MPLQAIASGTRLDFRNASPGDWLEETVLVGRTGRHIYTTSAKPVADFNGGSQTKVSGGDTEAILEASRRVEFAERTRNDPPSSPTTNGTNIPPARTPMATVQPATTLKLSALRSAMSV</sequence>
<dbReference type="EMBL" id="JAACJK010000065">
    <property type="protein sequence ID" value="KAF5334905.1"/>
    <property type="molecule type" value="Genomic_DNA"/>
</dbReference>
<evidence type="ECO:0000256" key="1">
    <source>
        <dbReference type="SAM" id="MobiDB-lite"/>
    </source>
</evidence>
<dbReference type="Proteomes" id="UP000541558">
    <property type="component" value="Unassembled WGS sequence"/>
</dbReference>
<organism evidence="2 3">
    <name type="scientific">Ephemerocybe angulata</name>
    <dbReference type="NCBI Taxonomy" id="980116"/>
    <lineage>
        <taxon>Eukaryota</taxon>
        <taxon>Fungi</taxon>
        <taxon>Dikarya</taxon>
        <taxon>Basidiomycota</taxon>
        <taxon>Agaricomycotina</taxon>
        <taxon>Agaricomycetes</taxon>
        <taxon>Agaricomycetidae</taxon>
        <taxon>Agaricales</taxon>
        <taxon>Agaricineae</taxon>
        <taxon>Psathyrellaceae</taxon>
        <taxon>Ephemerocybe</taxon>
    </lineage>
</organism>
<name>A0A8H5C442_9AGAR</name>
<dbReference type="AlphaFoldDB" id="A0A8H5C442"/>
<gene>
    <name evidence="2" type="ORF">D9611_009924</name>
</gene>